<keyword evidence="3" id="KW-0489">Methyltransferase</keyword>
<dbReference type="Proteomes" id="UP000273022">
    <property type="component" value="Unassembled WGS sequence"/>
</dbReference>
<dbReference type="OrthoDB" id="5739852at2"/>
<name>A0A3A6T9B6_9GAMM</name>
<sequence>MENKSQEKERLKPSAAKSETTVTEPAEAKEASKPSAQQIVHGTSGMVKFFIFLSFLVSGVLITGGYYAYLEYQKKGDSLALLTQQLNQIQQHVDLQRTTTAELDNNAEQFNKQLNKLSAQQKLIQDSVASLAKRNPSHWMAAEAEYLVEMAGRKLWLERDLSTSVGLLKAADGQVAAMRDPSLLPIRKALAQDISQVKSIKRVDISGTVFAIDGLIVQIEHLPLNQANQASESEDEMVELSTSVSDWHNNLDKTWRALTQDFIKIRKRKGDVAPLMSLQQSWYLTQNIKNKLLQSQLALYRNDELNYRQSMSLVRQWVFEYFDLEAQETKEILNSIDKLRKLSLQQISIKKFASLPLLKQLTTYGELQSSTENDL</sequence>
<dbReference type="PANTHER" id="PTHR38043">
    <property type="entry name" value="PROTEIN HEMX"/>
    <property type="match status" value="1"/>
</dbReference>
<dbReference type="GO" id="GO:0008168">
    <property type="term" value="F:methyltransferase activity"/>
    <property type="evidence" value="ECO:0007669"/>
    <property type="project" value="UniProtKB-KW"/>
</dbReference>
<evidence type="ECO:0000256" key="1">
    <source>
        <dbReference type="SAM" id="MobiDB-lite"/>
    </source>
</evidence>
<keyword evidence="2" id="KW-0812">Transmembrane</keyword>
<feature type="transmembrane region" description="Helical" evidence="2">
    <location>
        <begin position="49"/>
        <end position="69"/>
    </location>
</feature>
<evidence type="ECO:0000313" key="3">
    <source>
        <dbReference type="EMBL" id="RJY11344.1"/>
    </source>
</evidence>
<dbReference type="InterPro" id="IPR007470">
    <property type="entry name" value="HemX"/>
</dbReference>
<dbReference type="GO" id="GO:0032259">
    <property type="term" value="P:methylation"/>
    <property type="evidence" value="ECO:0007669"/>
    <property type="project" value="UniProtKB-KW"/>
</dbReference>
<protein>
    <submittedName>
        <fullName evidence="3">Uroporphyrinogen-III methylase</fullName>
    </submittedName>
</protein>
<accession>A0A3A6T9B6</accession>
<reference evidence="3 4" key="1">
    <citation type="submission" date="2018-09" db="EMBL/GenBank/DDBJ databases">
        <title>Phylogeny of the Shewanellaceae, and recommendation for two new genera, Pseudoshewanella and Parashewanella.</title>
        <authorList>
            <person name="Wang G."/>
        </authorList>
    </citation>
    <scope>NUCLEOTIDE SEQUENCE [LARGE SCALE GENOMIC DNA]</scope>
    <source>
        <strain evidence="3 4">KCTC 22492</strain>
    </source>
</reference>
<keyword evidence="2" id="KW-1133">Transmembrane helix</keyword>
<dbReference type="EMBL" id="QYYH01000085">
    <property type="protein sequence ID" value="RJY11344.1"/>
    <property type="molecule type" value="Genomic_DNA"/>
</dbReference>
<dbReference type="AlphaFoldDB" id="A0A3A6T9B6"/>
<evidence type="ECO:0000313" key="4">
    <source>
        <dbReference type="Proteomes" id="UP000273022"/>
    </source>
</evidence>
<gene>
    <name evidence="3" type="ORF">D5R81_13335</name>
</gene>
<keyword evidence="2" id="KW-0472">Membrane</keyword>
<dbReference type="PANTHER" id="PTHR38043:SF1">
    <property type="entry name" value="PROTEIN HEMX"/>
    <property type="match status" value="1"/>
</dbReference>
<dbReference type="Pfam" id="PF04375">
    <property type="entry name" value="HemX"/>
    <property type="match status" value="1"/>
</dbReference>
<keyword evidence="4" id="KW-1185">Reference proteome</keyword>
<organism evidence="3 4">
    <name type="scientific">Parashewanella spongiae</name>
    <dbReference type="NCBI Taxonomy" id="342950"/>
    <lineage>
        <taxon>Bacteria</taxon>
        <taxon>Pseudomonadati</taxon>
        <taxon>Pseudomonadota</taxon>
        <taxon>Gammaproteobacteria</taxon>
        <taxon>Alteromonadales</taxon>
        <taxon>Shewanellaceae</taxon>
        <taxon>Parashewanella</taxon>
    </lineage>
</organism>
<keyword evidence="3" id="KW-0808">Transferase</keyword>
<comment type="caution">
    <text evidence="3">The sequence shown here is derived from an EMBL/GenBank/DDBJ whole genome shotgun (WGS) entry which is preliminary data.</text>
</comment>
<evidence type="ECO:0000256" key="2">
    <source>
        <dbReference type="SAM" id="Phobius"/>
    </source>
</evidence>
<dbReference type="RefSeq" id="WP_121854134.1">
    <property type="nucleotide sequence ID" value="NZ_CP037952.1"/>
</dbReference>
<feature type="region of interest" description="Disordered" evidence="1">
    <location>
        <begin position="1"/>
        <end position="36"/>
    </location>
</feature>
<feature type="compositionally biased region" description="Basic and acidic residues" evidence="1">
    <location>
        <begin position="1"/>
        <end position="12"/>
    </location>
</feature>
<proteinExistence type="predicted"/>